<sequence length="280" mass="32586">MNLIGYFSIFFFFYPPYACTIQCHVCETHVYDYHVTSNDLSFPTEEECHIVLAHHGCYILVEWYEDGRSLVSYNTDQTVPYDSVTTIIERQMTTATGKYETRKSIGYGCKSNQTACNDIDHIKRLMDLVTFPILNEIERFDYLLTPTMNFDANSCTQISNMKNCSQTNRTTCRQCLSTIRYSDQVDICSSCLSDEPNRNYFIYRTTFHVNMGPRVEEIKLICQNGEICSTRVSIEQIRQNLTTGLYLREFHRSVASTMKPVHNCILYVMSFIGIFRFTHK</sequence>
<feature type="signal peptide" evidence="1">
    <location>
        <begin position="1"/>
        <end position="20"/>
    </location>
</feature>
<accession>A0A814Q3N1</accession>
<keyword evidence="1" id="KW-0732">Signal</keyword>
<gene>
    <name evidence="2" type="ORF">XAT740_LOCUS19020</name>
</gene>
<organism evidence="2 3">
    <name type="scientific">Adineta ricciae</name>
    <name type="common">Rotifer</name>
    <dbReference type="NCBI Taxonomy" id="249248"/>
    <lineage>
        <taxon>Eukaryota</taxon>
        <taxon>Metazoa</taxon>
        <taxon>Spiralia</taxon>
        <taxon>Gnathifera</taxon>
        <taxon>Rotifera</taxon>
        <taxon>Eurotatoria</taxon>
        <taxon>Bdelloidea</taxon>
        <taxon>Adinetida</taxon>
        <taxon>Adinetidae</taxon>
        <taxon>Adineta</taxon>
    </lineage>
</organism>
<dbReference type="Proteomes" id="UP000663828">
    <property type="component" value="Unassembled WGS sequence"/>
</dbReference>
<protein>
    <submittedName>
        <fullName evidence="2">Uncharacterized protein</fullName>
    </submittedName>
</protein>
<proteinExistence type="predicted"/>
<evidence type="ECO:0000313" key="3">
    <source>
        <dbReference type="Proteomes" id="UP000663828"/>
    </source>
</evidence>
<name>A0A814Q3N1_ADIRI</name>
<reference evidence="2" key="1">
    <citation type="submission" date="2021-02" db="EMBL/GenBank/DDBJ databases">
        <authorList>
            <person name="Nowell W R."/>
        </authorList>
    </citation>
    <scope>NUCLEOTIDE SEQUENCE</scope>
</reference>
<feature type="chain" id="PRO_5032543327" evidence="1">
    <location>
        <begin position="21"/>
        <end position="280"/>
    </location>
</feature>
<keyword evidence="3" id="KW-1185">Reference proteome</keyword>
<dbReference type="EMBL" id="CAJNOR010001285">
    <property type="protein sequence ID" value="CAF1114002.1"/>
    <property type="molecule type" value="Genomic_DNA"/>
</dbReference>
<comment type="caution">
    <text evidence="2">The sequence shown here is derived from an EMBL/GenBank/DDBJ whole genome shotgun (WGS) entry which is preliminary data.</text>
</comment>
<evidence type="ECO:0000256" key="1">
    <source>
        <dbReference type="SAM" id="SignalP"/>
    </source>
</evidence>
<evidence type="ECO:0000313" key="2">
    <source>
        <dbReference type="EMBL" id="CAF1114002.1"/>
    </source>
</evidence>
<dbReference type="AlphaFoldDB" id="A0A814Q3N1"/>